<evidence type="ECO:0000313" key="1">
    <source>
        <dbReference type="EMBL" id="KIK02091.1"/>
    </source>
</evidence>
<reference evidence="1 2" key="1">
    <citation type="submission" date="2014-04" db="EMBL/GenBank/DDBJ databases">
        <authorList>
            <consortium name="DOE Joint Genome Institute"/>
            <person name="Kuo A."/>
            <person name="Kohler A."/>
            <person name="Nagy L.G."/>
            <person name="Floudas D."/>
            <person name="Copeland A."/>
            <person name="Barry K.W."/>
            <person name="Cichocki N."/>
            <person name="Veneault-Fourrey C."/>
            <person name="LaButti K."/>
            <person name="Lindquist E.A."/>
            <person name="Lipzen A."/>
            <person name="Lundell T."/>
            <person name="Morin E."/>
            <person name="Murat C."/>
            <person name="Sun H."/>
            <person name="Tunlid A."/>
            <person name="Henrissat B."/>
            <person name="Grigoriev I.V."/>
            <person name="Hibbett D.S."/>
            <person name="Martin F."/>
            <person name="Nordberg H.P."/>
            <person name="Cantor M.N."/>
            <person name="Hua S.X."/>
        </authorList>
    </citation>
    <scope>NUCLEOTIDE SEQUENCE [LARGE SCALE GENOMIC DNA]</scope>
    <source>
        <strain evidence="1 2">LaAM-08-1</strain>
    </source>
</reference>
<dbReference type="InterPro" id="IPR015797">
    <property type="entry name" value="NUDIX_hydrolase-like_dom_sf"/>
</dbReference>
<dbReference type="Proteomes" id="UP000054477">
    <property type="component" value="Unassembled WGS sequence"/>
</dbReference>
<accession>A0A0C9XB16</accession>
<dbReference type="OrthoDB" id="10259236at2759"/>
<organism evidence="1 2">
    <name type="scientific">Laccaria amethystina LaAM-08-1</name>
    <dbReference type="NCBI Taxonomy" id="1095629"/>
    <lineage>
        <taxon>Eukaryota</taxon>
        <taxon>Fungi</taxon>
        <taxon>Dikarya</taxon>
        <taxon>Basidiomycota</taxon>
        <taxon>Agaricomycotina</taxon>
        <taxon>Agaricomycetes</taxon>
        <taxon>Agaricomycetidae</taxon>
        <taxon>Agaricales</taxon>
        <taxon>Agaricineae</taxon>
        <taxon>Hydnangiaceae</taxon>
        <taxon>Laccaria</taxon>
    </lineage>
</organism>
<dbReference type="HOGENOM" id="CLU_037162_2_2_1"/>
<gene>
    <name evidence="1" type="ORF">K443DRAFT_132005</name>
</gene>
<keyword evidence="2" id="KW-1185">Reference proteome</keyword>
<dbReference type="EMBL" id="KN838597">
    <property type="protein sequence ID" value="KIK02091.1"/>
    <property type="molecule type" value="Genomic_DNA"/>
</dbReference>
<name>A0A0C9XB16_9AGAR</name>
<evidence type="ECO:0000313" key="2">
    <source>
        <dbReference type="Proteomes" id="UP000054477"/>
    </source>
</evidence>
<dbReference type="Gene3D" id="3.90.79.10">
    <property type="entry name" value="Nucleoside Triphosphate Pyrophosphohydrolase"/>
    <property type="match status" value="1"/>
</dbReference>
<sequence>MAGTPYTAKQYLAGDFVVSAGSTGENIEQAAVRETFEETGYECELWPQRMLTRALVPGQNIQDVVQEGDGLVEPIAVTVRDYGEGKGKGTKIIWWYITKVKGDGTLWVEGTLLDYEKFESVWVDAGSAAERLTLEKEREVVQQALEIVLAESSQLLEK</sequence>
<dbReference type="SUPFAM" id="SSF55811">
    <property type="entry name" value="Nudix"/>
    <property type="match status" value="1"/>
</dbReference>
<dbReference type="STRING" id="1095629.A0A0C9XB16"/>
<proteinExistence type="predicted"/>
<protein>
    <submittedName>
        <fullName evidence="1">Unplaced genomic scaffold K443scaffold_62, whole genome shotgun sequence</fullName>
    </submittedName>
</protein>
<reference evidence="2" key="2">
    <citation type="submission" date="2015-01" db="EMBL/GenBank/DDBJ databases">
        <title>Evolutionary Origins and Diversification of the Mycorrhizal Mutualists.</title>
        <authorList>
            <consortium name="DOE Joint Genome Institute"/>
            <consortium name="Mycorrhizal Genomics Consortium"/>
            <person name="Kohler A."/>
            <person name="Kuo A."/>
            <person name="Nagy L.G."/>
            <person name="Floudas D."/>
            <person name="Copeland A."/>
            <person name="Barry K.W."/>
            <person name="Cichocki N."/>
            <person name="Veneault-Fourrey C."/>
            <person name="LaButti K."/>
            <person name="Lindquist E.A."/>
            <person name="Lipzen A."/>
            <person name="Lundell T."/>
            <person name="Morin E."/>
            <person name="Murat C."/>
            <person name="Riley R."/>
            <person name="Ohm R."/>
            <person name="Sun H."/>
            <person name="Tunlid A."/>
            <person name="Henrissat B."/>
            <person name="Grigoriev I.V."/>
            <person name="Hibbett D.S."/>
            <person name="Martin F."/>
        </authorList>
    </citation>
    <scope>NUCLEOTIDE SEQUENCE [LARGE SCALE GENOMIC DNA]</scope>
    <source>
        <strain evidence="2">LaAM-08-1</strain>
    </source>
</reference>
<dbReference type="AlphaFoldDB" id="A0A0C9XB16"/>